<keyword evidence="3" id="KW-1185">Reference proteome</keyword>
<sequence length="264" mass="30810">MLKLKKTSYSHKLAKERKGKKSMEKQKSNFKEQQIHQVNIHGKSLNKEQNTVRKLLPGESSIPQTIDTKHDKIDTVSSLIQDSDVFSTALDTQVCQRRQFLKRRQVDSFLQVQQKCLKITAASTHGPQISQIDSVGVIRYTAWRESRSPQQKAHHKEKDRLRKTNMIKTLSPNEKLQLINKNTQCQSSVRENKDDIFKLAERSKDKKRKLEKKKRLSLQELLVIRKKNAHIQSILRQKKDDVTKSIDKLKDRKQTRPAEIHTDC</sequence>
<gene>
    <name evidence="2" type="ORF">MCOR_25304</name>
</gene>
<reference evidence="2 3" key="1">
    <citation type="submission" date="2020-06" db="EMBL/GenBank/DDBJ databases">
        <authorList>
            <person name="Li R."/>
            <person name="Bekaert M."/>
        </authorList>
    </citation>
    <scope>NUCLEOTIDE SEQUENCE [LARGE SCALE GENOMIC DNA]</scope>
    <source>
        <strain evidence="3">wild</strain>
    </source>
</reference>
<dbReference type="AlphaFoldDB" id="A0A6J8C4W9"/>
<feature type="compositionally biased region" description="Basic residues" evidence="1">
    <location>
        <begin position="1"/>
        <end position="20"/>
    </location>
</feature>
<proteinExistence type="predicted"/>
<name>A0A6J8C4W9_MYTCO</name>
<organism evidence="2 3">
    <name type="scientific">Mytilus coruscus</name>
    <name type="common">Sea mussel</name>
    <dbReference type="NCBI Taxonomy" id="42192"/>
    <lineage>
        <taxon>Eukaryota</taxon>
        <taxon>Metazoa</taxon>
        <taxon>Spiralia</taxon>
        <taxon>Lophotrochozoa</taxon>
        <taxon>Mollusca</taxon>
        <taxon>Bivalvia</taxon>
        <taxon>Autobranchia</taxon>
        <taxon>Pteriomorphia</taxon>
        <taxon>Mytilida</taxon>
        <taxon>Mytiloidea</taxon>
        <taxon>Mytilidae</taxon>
        <taxon>Mytilinae</taxon>
        <taxon>Mytilus</taxon>
    </lineage>
</organism>
<evidence type="ECO:0000256" key="1">
    <source>
        <dbReference type="SAM" id="MobiDB-lite"/>
    </source>
</evidence>
<evidence type="ECO:0000313" key="2">
    <source>
        <dbReference type="EMBL" id="CAC5390189.1"/>
    </source>
</evidence>
<feature type="region of interest" description="Disordered" evidence="1">
    <location>
        <begin position="1"/>
        <end position="48"/>
    </location>
</feature>
<dbReference type="EMBL" id="CACVKT020004473">
    <property type="protein sequence ID" value="CAC5390189.1"/>
    <property type="molecule type" value="Genomic_DNA"/>
</dbReference>
<feature type="compositionally biased region" description="Basic and acidic residues" evidence="1">
    <location>
        <begin position="21"/>
        <end position="34"/>
    </location>
</feature>
<evidence type="ECO:0000313" key="3">
    <source>
        <dbReference type="Proteomes" id="UP000507470"/>
    </source>
</evidence>
<dbReference type="Proteomes" id="UP000507470">
    <property type="component" value="Unassembled WGS sequence"/>
</dbReference>
<accession>A0A6J8C4W9</accession>
<dbReference type="OrthoDB" id="10505849at2759"/>
<protein>
    <submittedName>
        <fullName evidence="2">Uncharacterized protein</fullName>
    </submittedName>
</protein>